<feature type="chain" id="PRO_5005454756" description="YHYH domain-containing protein" evidence="1">
    <location>
        <begin position="21"/>
        <end position="182"/>
    </location>
</feature>
<reference evidence="3 4" key="1">
    <citation type="journal article" date="2015" name="Genome Announc.">
        <title>Closed Genome Sequence of Octadecabacter temperatus SB1, the First Mesophilic Species of the Genus Octadecabacter.</title>
        <authorList>
            <person name="Voget S."/>
            <person name="Billerbeck S."/>
            <person name="Simon M."/>
            <person name="Daniel R."/>
        </authorList>
    </citation>
    <scope>NUCLEOTIDE SEQUENCE [LARGE SCALE GENOMIC DNA]</scope>
    <source>
        <strain evidence="3 4">SB1</strain>
    </source>
</reference>
<dbReference type="KEGG" id="otm:OSB_15400"/>
<keyword evidence="1" id="KW-0732">Signal</keyword>
<organism evidence="3 4">
    <name type="scientific">Octadecabacter temperatus</name>
    <dbReference type="NCBI Taxonomy" id="1458307"/>
    <lineage>
        <taxon>Bacteria</taxon>
        <taxon>Pseudomonadati</taxon>
        <taxon>Pseudomonadota</taxon>
        <taxon>Alphaproteobacteria</taxon>
        <taxon>Rhodobacterales</taxon>
        <taxon>Roseobacteraceae</taxon>
        <taxon>Octadecabacter</taxon>
    </lineage>
</organism>
<sequence>MPALRVATIFMIATSSAAVAHENVTHTEVNGDVTCISSNGAPDHDMGTFPNRANPNAFRIQDLTFCFPTAPSMADTVTRDLMTVGVSVTGFPIRPYTAGYYDPDGRRGFSQDPSSGWRQQAMHNPRSLGMDDQNAHVDRSGLYHYHSVSSDLLASQNGTLIGYAPDGFEIKYSPSTATSSWQ</sequence>
<dbReference type="AlphaFoldDB" id="A0A0K0Y5E0"/>
<keyword evidence="4" id="KW-1185">Reference proteome</keyword>
<evidence type="ECO:0000313" key="4">
    <source>
        <dbReference type="Proteomes" id="UP000067444"/>
    </source>
</evidence>
<gene>
    <name evidence="3" type="ORF">OSB_15400</name>
</gene>
<protein>
    <recommendedName>
        <fullName evidence="2">YHYH domain-containing protein</fullName>
    </recommendedName>
</protein>
<evidence type="ECO:0000259" key="2">
    <source>
        <dbReference type="Pfam" id="PF14240"/>
    </source>
</evidence>
<dbReference type="InterPro" id="IPR025924">
    <property type="entry name" value="YHYH_dom"/>
</dbReference>
<evidence type="ECO:0000256" key="1">
    <source>
        <dbReference type="SAM" id="SignalP"/>
    </source>
</evidence>
<name>A0A0K0Y5E0_9RHOB</name>
<dbReference type="OrthoDB" id="9796530at2"/>
<dbReference type="Pfam" id="PF14240">
    <property type="entry name" value="YHYH"/>
    <property type="match status" value="1"/>
</dbReference>
<feature type="signal peptide" evidence="1">
    <location>
        <begin position="1"/>
        <end position="20"/>
    </location>
</feature>
<proteinExistence type="predicted"/>
<dbReference type="STRING" id="1458307.OSB_15400"/>
<accession>A0A0K0Y5E0</accession>
<feature type="domain" description="YHYH" evidence="2">
    <location>
        <begin position="65"/>
        <end position="174"/>
    </location>
</feature>
<dbReference type="EMBL" id="CP012160">
    <property type="protein sequence ID" value="AKS46091.1"/>
    <property type="molecule type" value="Genomic_DNA"/>
</dbReference>
<dbReference type="Proteomes" id="UP000067444">
    <property type="component" value="Chromosome"/>
</dbReference>
<evidence type="ECO:0000313" key="3">
    <source>
        <dbReference type="EMBL" id="AKS46091.1"/>
    </source>
</evidence>